<accession>A0ABN9U9P1</accession>
<evidence type="ECO:0000313" key="2">
    <source>
        <dbReference type="EMBL" id="CAK0855497.1"/>
    </source>
</evidence>
<dbReference type="Proteomes" id="UP001189429">
    <property type="component" value="Unassembled WGS sequence"/>
</dbReference>
<proteinExistence type="predicted"/>
<protein>
    <submittedName>
        <fullName evidence="2">Uncharacterized protein</fullName>
    </submittedName>
</protein>
<name>A0ABN9U9P1_9DINO</name>
<feature type="region of interest" description="Disordered" evidence="1">
    <location>
        <begin position="88"/>
        <end position="114"/>
    </location>
</feature>
<gene>
    <name evidence="2" type="ORF">PCOR1329_LOCUS46217</name>
</gene>
<reference evidence="2" key="1">
    <citation type="submission" date="2023-10" db="EMBL/GenBank/DDBJ databases">
        <authorList>
            <person name="Chen Y."/>
            <person name="Shah S."/>
            <person name="Dougan E. K."/>
            <person name="Thang M."/>
            <person name="Chan C."/>
        </authorList>
    </citation>
    <scope>NUCLEOTIDE SEQUENCE [LARGE SCALE GENOMIC DNA]</scope>
</reference>
<evidence type="ECO:0000313" key="3">
    <source>
        <dbReference type="Proteomes" id="UP001189429"/>
    </source>
</evidence>
<keyword evidence="3" id="KW-1185">Reference proteome</keyword>
<comment type="caution">
    <text evidence="2">The sequence shown here is derived from an EMBL/GenBank/DDBJ whole genome shotgun (WGS) entry which is preliminary data.</text>
</comment>
<evidence type="ECO:0000256" key="1">
    <source>
        <dbReference type="SAM" id="MobiDB-lite"/>
    </source>
</evidence>
<organism evidence="2 3">
    <name type="scientific">Prorocentrum cordatum</name>
    <dbReference type="NCBI Taxonomy" id="2364126"/>
    <lineage>
        <taxon>Eukaryota</taxon>
        <taxon>Sar</taxon>
        <taxon>Alveolata</taxon>
        <taxon>Dinophyceae</taxon>
        <taxon>Prorocentrales</taxon>
        <taxon>Prorocentraceae</taxon>
        <taxon>Prorocentrum</taxon>
    </lineage>
</organism>
<dbReference type="EMBL" id="CAUYUJ010015558">
    <property type="protein sequence ID" value="CAK0855497.1"/>
    <property type="molecule type" value="Genomic_DNA"/>
</dbReference>
<sequence length="604" mass="61976">MDGERIARLRSAASWGAAAEHQDLPARLLQPRGLQGGPAVLSGGVAAHTPRGVRPVQRPQAARRVLGFHRPGPRHRCAAARRRVAGAAGGRAQSLHTRGQAGLAARRVTGPEGRRACRIGGHPRGGCHDRLPPGPAAVPVAPPVPRARSLCRAAARLPGAPARPVRRSLPAAAEAAEGEPASCPPSEAMWLDGLCQDTAQAREARGTLEAYALHAAAAALRSAEVAADAARASQALEIFVLWLGDSLADGPDASPAEEEAAARSDDDEVVAAALGGEGVTGAPGDRSRCQRQHWLWLLFLSPFPAELVHSQPAVTLKFWKIVCGLLCKPGQSGRQSEMQLLHLALVVSRLCKELVPALDSSQAVSETEEKQILYPQFALLVPAVTSACTVLQGVCGGPAGRAAPRRGAGARAAARQCLGRVELALSRGLQHPSPKFGCVLLILLLAQSLLQSPACVVLCPVVLPALAAVFTAPGAGAAALDGAWGAVAAMLAAQQAAAGASFTGATTRMVMSVVLAVLGCSSHRPGSFDAHTAAMARCLVQVARTDARGVKAEVAAMTPERQATIQQLLRDHMSAAGAAGAGASSVAASAGPGAASKISLKLKF</sequence>